<proteinExistence type="predicted"/>
<sequence>MPYPCEGRRYMSPEGEIRHTLSDRSARESIGKIPVMKGKTPVGSRAPARPEIEMGLRDEVAQSRSPR</sequence>
<protein>
    <submittedName>
        <fullName evidence="2">Uncharacterized protein</fullName>
    </submittedName>
</protein>
<evidence type="ECO:0000256" key="1">
    <source>
        <dbReference type="SAM" id="MobiDB-lite"/>
    </source>
</evidence>
<organism evidence="2 3">
    <name type="scientific">Pleurodeles waltl</name>
    <name type="common">Iberian ribbed newt</name>
    <dbReference type="NCBI Taxonomy" id="8319"/>
    <lineage>
        <taxon>Eukaryota</taxon>
        <taxon>Metazoa</taxon>
        <taxon>Chordata</taxon>
        <taxon>Craniata</taxon>
        <taxon>Vertebrata</taxon>
        <taxon>Euteleostomi</taxon>
        <taxon>Amphibia</taxon>
        <taxon>Batrachia</taxon>
        <taxon>Caudata</taxon>
        <taxon>Salamandroidea</taxon>
        <taxon>Salamandridae</taxon>
        <taxon>Pleurodelinae</taxon>
        <taxon>Pleurodeles</taxon>
    </lineage>
</organism>
<keyword evidence="3" id="KW-1185">Reference proteome</keyword>
<dbReference type="Proteomes" id="UP001066276">
    <property type="component" value="Chromosome 11"/>
</dbReference>
<dbReference type="EMBL" id="JANPWB010000015">
    <property type="protein sequence ID" value="KAJ1091180.1"/>
    <property type="molecule type" value="Genomic_DNA"/>
</dbReference>
<feature type="region of interest" description="Disordered" evidence="1">
    <location>
        <begin position="36"/>
        <end position="67"/>
    </location>
</feature>
<dbReference type="AlphaFoldDB" id="A0AAV7LL14"/>
<evidence type="ECO:0000313" key="2">
    <source>
        <dbReference type="EMBL" id="KAJ1091180.1"/>
    </source>
</evidence>
<feature type="compositionally biased region" description="Basic and acidic residues" evidence="1">
    <location>
        <begin position="48"/>
        <end position="61"/>
    </location>
</feature>
<gene>
    <name evidence="2" type="ORF">NDU88_004307</name>
</gene>
<evidence type="ECO:0000313" key="3">
    <source>
        <dbReference type="Proteomes" id="UP001066276"/>
    </source>
</evidence>
<name>A0AAV7LL14_PLEWA</name>
<accession>A0AAV7LL14</accession>
<comment type="caution">
    <text evidence="2">The sequence shown here is derived from an EMBL/GenBank/DDBJ whole genome shotgun (WGS) entry which is preliminary data.</text>
</comment>
<reference evidence="2" key="1">
    <citation type="journal article" date="2022" name="bioRxiv">
        <title>Sequencing and chromosome-scale assembly of the giantPleurodeles waltlgenome.</title>
        <authorList>
            <person name="Brown T."/>
            <person name="Elewa A."/>
            <person name="Iarovenko S."/>
            <person name="Subramanian E."/>
            <person name="Araus A.J."/>
            <person name="Petzold A."/>
            <person name="Susuki M."/>
            <person name="Suzuki K.-i.T."/>
            <person name="Hayashi T."/>
            <person name="Toyoda A."/>
            <person name="Oliveira C."/>
            <person name="Osipova E."/>
            <person name="Leigh N.D."/>
            <person name="Simon A."/>
            <person name="Yun M.H."/>
        </authorList>
    </citation>
    <scope>NUCLEOTIDE SEQUENCE</scope>
    <source>
        <strain evidence="2">20211129_DDA</strain>
        <tissue evidence="2">Liver</tissue>
    </source>
</reference>